<evidence type="ECO:0000313" key="4">
    <source>
        <dbReference type="Proteomes" id="UP001220964"/>
    </source>
</evidence>
<keyword evidence="1 2" id="KW-0732">Signal</keyword>
<evidence type="ECO:0000256" key="2">
    <source>
        <dbReference type="SAM" id="SignalP"/>
    </source>
</evidence>
<dbReference type="InterPro" id="IPR013517">
    <property type="entry name" value="FG-GAP"/>
</dbReference>
<name>A0AAE3T759_9RHOB</name>
<sequence>MRAAAAFALCLLAVRAAACEISPADETAYPGSVVTDAETRGAIARAWFDAPVARYRHFVLSRDSEPEALWVDAPGNHGNCGHRIVLDDAHVFEDVAPRLVDLDGDGTNEVIVVRSHAGQGAQLAVYRWTGRDLVLDAATPYIGRPHRWLAPVGAADLDGDGAMELAYVDRPHLARILRVWRYAPGRLTEVAAARGLSNHRIGESAITGGVRDCGAGPEMVTADAAWEHVIVTRLEAGRLVSRRAGPFDGAGSVGAVMACKTR</sequence>
<feature type="chain" id="PRO_5042125548" evidence="2">
    <location>
        <begin position="19"/>
        <end position="262"/>
    </location>
</feature>
<evidence type="ECO:0000256" key="1">
    <source>
        <dbReference type="ARBA" id="ARBA00022729"/>
    </source>
</evidence>
<dbReference type="EMBL" id="JARGYC010000007">
    <property type="protein sequence ID" value="MDF0599977.1"/>
    <property type="molecule type" value="Genomic_DNA"/>
</dbReference>
<evidence type="ECO:0000313" key="3">
    <source>
        <dbReference type="EMBL" id="MDF0599977.1"/>
    </source>
</evidence>
<dbReference type="RefSeq" id="WP_275566120.1">
    <property type="nucleotide sequence ID" value="NZ_JARGYC010000007.1"/>
</dbReference>
<dbReference type="Proteomes" id="UP001220964">
    <property type="component" value="Unassembled WGS sequence"/>
</dbReference>
<dbReference type="Pfam" id="PF13517">
    <property type="entry name" value="FG-GAP_3"/>
    <property type="match status" value="1"/>
</dbReference>
<dbReference type="InterPro" id="IPR028994">
    <property type="entry name" value="Integrin_alpha_N"/>
</dbReference>
<protein>
    <submittedName>
        <fullName evidence="3">VCBS repeat-containing protein</fullName>
    </submittedName>
</protein>
<gene>
    <name evidence="3" type="ORF">P1J78_04465</name>
</gene>
<accession>A0AAE3T759</accession>
<reference evidence="3" key="1">
    <citation type="submission" date="2023-03" db="EMBL/GenBank/DDBJ databases">
        <title>Multiphase analysis and comparison of six strains from genera Psychromarinibacter, Lutimaribacter, and Maritimibacter, including a novel species: Psychromarinibacter sediminicola sp. nov.</title>
        <authorList>
            <person name="Wang Y.-H."/>
            <person name="Ye M.-Q."/>
            <person name="Du Z.-J."/>
        </authorList>
    </citation>
    <scope>NUCLEOTIDE SEQUENCE</scope>
    <source>
        <strain evidence="3">C21-152</strain>
    </source>
</reference>
<dbReference type="AlphaFoldDB" id="A0AAE3T759"/>
<feature type="signal peptide" evidence="2">
    <location>
        <begin position="1"/>
        <end position="18"/>
    </location>
</feature>
<organism evidence="3 4">
    <name type="scientific">Psychromarinibacter sediminicola</name>
    <dbReference type="NCBI Taxonomy" id="3033385"/>
    <lineage>
        <taxon>Bacteria</taxon>
        <taxon>Pseudomonadati</taxon>
        <taxon>Pseudomonadota</taxon>
        <taxon>Alphaproteobacteria</taxon>
        <taxon>Rhodobacterales</taxon>
        <taxon>Paracoccaceae</taxon>
        <taxon>Psychromarinibacter</taxon>
    </lineage>
</organism>
<keyword evidence="4" id="KW-1185">Reference proteome</keyword>
<proteinExistence type="predicted"/>
<comment type="caution">
    <text evidence="3">The sequence shown here is derived from an EMBL/GenBank/DDBJ whole genome shotgun (WGS) entry which is preliminary data.</text>
</comment>
<dbReference type="SUPFAM" id="SSF69318">
    <property type="entry name" value="Integrin alpha N-terminal domain"/>
    <property type="match status" value="1"/>
</dbReference>